<sequence>MELFKISSIDDIGIDKLPNLVKIEQVGEMGLTTKYLDPIFSPMFHQPEIDRHFVWTNRKDQNTENARPDGVLRLVRQKYSSVTLGFCEVKPADCKKSSLLCSDLLRLGTFSKTVLLRKLV</sequence>
<organism evidence="1 2">
    <name type="scientific">Helicostylum pulchrum</name>
    <dbReference type="NCBI Taxonomy" id="562976"/>
    <lineage>
        <taxon>Eukaryota</taxon>
        <taxon>Fungi</taxon>
        <taxon>Fungi incertae sedis</taxon>
        <taxon>Mucoromycota</taxon>
        <taxon>Mucoromycotina</taxon>
        <taxon>Mucoromycetes</taxon>
        <taxon>Mucorales</taxon>
        <taxon>Mucorineae</taxon>
        <taxon>Mucoraceae</taxon>
        <taxon>Helicostylum</taxon>
    </lineage>
</organism>
<evidence type="ECO:0000313" key="1">
    <source>
        <dbReference type="EMBL" id="GAA5805908.1"/>
    </source>
</evidence>
<protein>
    <submittedName>
        <fullName evidence="1">Uncharacterized protein</fullName>
    </submittedName>
</protein>
<keyword evidence="2" id="KW-1185">Reference proteome</keyword>
<dbReference type="Proteomes" id="UP001476247">
    <property type="component" value="Unassembled WGS sequence"/>
</dbReference>
<comment type="caution">
    <text evidence="1">The sequence shown here is derived from an EMBL/GenBank/DDBJ whole genome shotgun (WGS) entry which is preliminary data.</text>
</comment>
<reference evidence="1 2" key="1">
    <citation type="submission" date="2024-04" db="EMBL/GenBank/DDBJ databases">
        <title>genome sequences of Mucor flavus KT1a and Helicostylum pulchrum KT1b strains isolation_sourced from the surface of a dry-aged beef.</title>
        <authorList>
            <person name="Toyotome T."/>
            <person name="Hosono M."/>
            <person name="Torimaru M."/>
            <person name="Fukuda K."/>
            <person name="Mikami N."/>
        </authorList>
    </citation>
    <scope>NUCLEOTIDE SEQUENCE [LARGE SCALE GENOMIC DNA]</scope>
    <source>
        <strain evidence="1 2">KT1b</strain>
    </source>
</reference>
<gene>
    <name evidence="1" type="ORF">HPULCUR_011434</name>
</gene>
<evidence type="ECO:0000313" key="2">
    <source>
        <dbReference type="Proteomes" id="UP001476247"/>
    </source>
</evidence>
<accession>A0ABP9YG31</accession>
<proteinExistence type="predicted"/>
<name>A0ABP9YG31_9FUNG</name>
<dbReference type="EMBL" id="BAABUJ010000053">
    <property type="protein sequence ID" value="GAA5805908.1"/>
    <property type="molecule type" value="Genomic_DNA"/>
</dbReference>